<evidence type="ECO:0000313" key="2">
    <source>
        <dbReference type="EMBL" id="KZV49172.1"/>
    </source>
</evidence>
<protein>
    <submittedName>
        <fullName evidence="2">Uncharacterized protein</fullName>
    </submittedName>
</protein>
<gene>
    <name evidence="2" type="ORF">F511_04441</name>
</gene>
<sequence length="176" mass="19241">MWDDPPTSACNVCGACETVPQSPSQRAGGTCGNILQHLHVNCARDMREDLEKSACDTIRQRPPQPARETSEMIPQHQPQRARGKCGNILQLACVIFVMICTTTTRHLQDGRTVATQRQIAGIHIAAPPQGRGGSSRARSAFPVQQYRLGSLSLGRFNNRVLRGLVSLGFLELSLPK</sequence>
<dbReference type="EMBL" id="KQ993255">
    <property type="protein sequence ID" value="KZV49172.1"/>
    <property type="molecule type" value="Genomic_DNA"/>
</dbReference>
<feature type="region of interest" description="Disordered" evidence="1">
    <location>
        <begin position="58"/>
        <end position="79"/>
    </location>
</feature>
<dbReference type="Proteomes" id="UP000250235">
    <property type="component" value="Unassembled WGS sequence"/>
</dbReference>
<dbReference type="AlphaFoldDB" id="A0A2Z7CQ23"/>
<evidence type="ECO:0000313" key="3">
    <source>
        <dbReference type="Proteomes" id="UP000250235"/>
    </source>
</evidence>
<accession>A0A2Z7CQ23</accession>
<keyword evidence="3" id="KW-1185">Reference proteome</keyword>
<organism evidence="2 3">
    <name type="scientific">Dorcoceras hygrometricum</name>
    <dbReference type="NCBI Taxonomy" id="472368"/>
    <lineage>
        <taxon>Eukaryota</taxon>
        <taxon>Viridiplantae</taxon>
        <taxon>Streptophyta</taxon>
        <taxon>Embryophyta</taxon>
        <taxon>Tracheophyta</taxon>
        <taxon>Spermatophyta</taxon>
        <taxon>Magnoliopsida</taxon>
        <taxon>eudicotyledons</taxon>
        <taxon>Gunneridae</taxon>
        <taxon>Pentapetalae</taxon>
        <taxon>asterids</taxon>
        <taxon>lamiids</taxon>
        <taxon>Lamiales</taxon>
        <taxon>Gesneriaceae</taxon>
        <taxon>Didymocarpoideae</taxon>
        <taxon>Trichosporeae</taxon>
        <taxon>Loxocarpinae</taxon>
        <taxon>Dorcoceras</taxon>
    </lineage>
</organism>
<proteinExistence type="predicted"/>
<evidence type="ECO:0000256" key="1">
    <source>
        <dbReference type="SAM" id="MobiDB-lite"/>
    </source>
</evidence>
<reference evidence="2 3" key="1">
    <citation type="journal article" date="2015" name="Proc. Natl. Acad. Sci. U.S.A.">
        <title>The resurrection genome of Boea hygrometrica: A blueprint for survival of dehydration.</title>
        <authorList>
            <person name="Xiao L."/>
            <person name="Yang G."/>
            <person name="Zhang L."/>
            <person name="Yang X."/>
            <person name="Zhao S."/>
            <person name="Ji Z."/>
            <person name="Zhou Q."/>
            <person name="Hu M."/>
            <person name="Wang Y."/>
            <person name="Chen M."/>
            <person name="Xu Y."/>
            <person name="Jin H."/>
            <person name="Xiao X."/>
            <person name="Hu G."/>
            <person name="Bao F."/>
            <person name="Hu Y."/>
            <person name="Wan P."/>
            <person name="Li L."/>
            <person name="Deng X."/>
            <person name="Kuang T."/>
            <person name="Xiang C."/>
            <person name="Zhu J.K."/>
            <person name="Oliver M.J."/>
            <person name="He Y."/>
        </authorList>
    </citation>
    <scope>NUCLEOTIDE SEQUENCE [LARGE SCALE GENOMIC DNA]</scope>
    <source>
        <strain evidence="3">cv. XS01</strain>
    </source>
</reference>
<name>A0A2Z7CQ23_9LAMI</name>